<name>A0ABQ9Z2I4_9CRUS</name>
<dbReference type="InterPro" id="IPR036770">
    <property type="entry name" value="Ankyrin_rpt-contain_sf"/>
</dbReference>
<gene>
    <name evidence="3" type="ORF">OUZ56_012272</name>
</gene>
<dbReference type="Pfam" id="PF00023">
    <property type="entry name" value="Ank"/>
    <property type="match status" value="1"/>
</dbReference>
<evidence type="ECO:0000256" key="2">
    <source>
        <dbReference type="SAM" id="MobiDB-lite"/>
    </source>
</evidence>
<protein>
    <submittedName>
        <fullName evidence="3">Uncharacterized protein</fullName>
    </submittedName>
</protein>
<evidence type="ECO:0000256" key="1">
    <source>
        <dbReference type="PROSITE-ProRule" id="PRU00023"/>
    </source>
</evidence>
<dbReference type="SMART" id="SM00248">
    <property type="entry name" value="ANK"/>
    <property type="match status" value="2"/>
</dbReference>
<comment type="caution">
    <text evidence="3">The sequence shown here is derived from an EMBL/GenBank/DDBJ whole genome shotgun (WGS) entry which is preliminary data.</text>
</comment>
<dbReference type="Proteomes" id="UP001234178">
    <property type="component" value="Unassembled WGS sequence"/>
</dbReference>
<keyword evidence="1" id="KW-0040">ANK repeat</keyword>
<evidence type="ECO:0000313" key="4">
    <source>
        <dbReference type="Proteomes" id="UP001234178"/>
    </source>
</evidence>
<feature type="repeat" description="ANK" evidence="1">
    <location>
        <begin position="432"/>
        <end position="464"/>
    </location>
</feature>
<evidence type="ECO:0000313" key="3">
    <source>
        <dbReference type="EMBL" id="KAK4007111.1"/>
    </source>
</evidence>
<organism evidence="3 4">
    <name type="scientific">Daphnia magna</name>
    <dbReference type="NCBI Taxonomy" id="35525"/>
    <lineage>
        <taxon>Eukaryota</taxon>
        <taxon>Metazoa</taxon>
        <taxon>Ecdysozoa</taxon>
        <taxon>Arthropoda</taxon>
        <taxon>Crustacea</taxon>
        <taxon>Branchiopoda</taxon>
        <taxon>Diplostraca</taxon>
        <taxon>Cladocera</taxon>
        <taxon>Anomopoda</taxon>
        <taxon>Daphniidae</taxon>
        <taxon>Daphnia</taxon>
    </lineage>
</organism>
<proteinExistence type="predicted"/>
<sequence length="488" mass="55886">MDGQISERFWKSQLVNINGYPNAWEHNETNGDWIKQEATIHTPNVELIAEFEELHLNDFDFALKSHPAHDTMEMEQLNILNDLVGRLQEGETKYLVGVRTGNLYIFLDQVQADLENKMGSNKDRQNLLPNFIKVEEESDSNDGSSSTATIPLGVEKVHESEYNSCTENELHYSASKEECGSNDEYMFQYSPISEKDQQEEEDINRDDISEESLQSPVCSEPTRSCNNCKMNTVTILSYRRAGKIRMENLSTSPTKKWELELRNDLRTSRIHSRILFSEKRRRRDGRGETGRNTKCLLCKRANFVAWDGNGRTFRHNGSTAGIWSRSGYYWGWTNDSTPGCSNEQYTPTMCVKLSPLHITRLNSLGETQLIVEIAVNQRESISFLWETSLISKSGREAETLLHYAAQFTNRNVALGACDSRRRVNINQRSLPRFESALIAAVRYGNPDIVNVLLKNGATNNNPDKEGNYAQDYIKNQQIRRIFRILENA</sequence>
<dbReference type="Gene3D" id="1.25.40.20">
    <property type="entry name" value="Ankyrin repeat-containing domain"/>
    <property type="match status" value="1"/>
</dbReference>
<accession>A0ABQ9Z2I4</accession>
<dbReference type="InterPro" id="IPR002110">
    <property type="entry name" value="Ankyrin_rpt"/>
</dbReference>
<dbReference type="SUPFAM" id="SSF48403">
    <property type="entry name" value="Ankyrin repeat"/>
    <property type="match status" value="1"/>
</dbReference>
<reference evidence="3 4" key="1">
    <citation type="journal article" date="2023" name="Nucleic Acids Res.">
        <title>The hologenome of Daphnia magna reveals possible DNA methylation and microbiome-mediated evolution of the host genome.</title>
        <authorList>
            <person name="Chaturvedi A."/>
            <person name="Li X."/>
            <person name="Dhandapani V."/>
            <person name="Marshall H."/>
            <person name="Kissane S."/>
            <person name="Cuenca-Cambronero M."/>
            <person name="Asole G."/>
            <person name="Calvet F."/>
            <person name="Ruiz-Romero M."/>
            <person name="Marangio P."/>
            <person name="Guigo R."/>
            <person name="Rago D."/>
            <person name="Mirbahai L."/>
            <person name="Eastwood N."/>
            <person name="Colbourne J.K."/>
            <person name="Zhou J."/>
            <person name="Mallon E."/>
            <person name="Orsini L."/>
        </authorList>
    </citation>
    <scope>NUCLEOTIDE SEQUENCE [LARGE SCALE GENOMIC DNA]</scope>
    <source>
        <strain evidence="3">LRV0_1</strain>
    </source>
</reference>
<dbReference type="PROSITE" id="PS50088">
    <property type="entry name" value="ANK_REPEAT"/>
    <property type="match status" value="1"/>
</dbReference>
<dbReference type="EMBL" id="JAOYFB010000002">
    <property type="protein sequence ID" value="KAK4007111.1"/>
    <property type="molecule type" value="Genomic_DNA"/>
</dbReference>
<keyword evidence="4" id="KW-1185">Reference proteome</keyword>
<feature type="region of interest" description="Disordered" evidence="2">
    <location>
        <begin position="192"/>
        <end position="217"/>
    </location>
</feature>
<feature type="compositionally biased region" description="Acidic residues" evidence="2">
    <location>
        <begin position="197"/>
        <end position="210"/>
    </location>
</feature>